<evidence type="ECO:0000256" key="1">
    <source>
        <dbReference type="SAM" id="Coils"/>
    </source>
</evidence>
<feature type="region of interest" description="Disordered" evidence="2">
    <location>
        <begin position="356"/>
        <end position="399"/>
    </location>
</feature>
<name>A0A239CSU3_9PSED</name>
<protein>
    <submittedName>
        <fullName evidence="3">Uncharacterized protein</fullName>
    </submittedName>
</protein>
<dbReference type="EMBL" id="FZOL01000005">
    <property type="protein sequence ID" value="SNS22828.1"/>
    <property type="molecule type" value="Genomic_DNA"/>
</dbReference>
<dbReference type="AlphaFoldDB" id="A0A239CSU3"/>
<evidence type="ECO:0000313" key="3">
    <source>
        <dbReference type="EMBL" id="SNS22828.1"/>
    </source>
</evidence>
<reference evidence="4" key="1">
    <citation type="submission" date="2017-06" db="EMBL/GenBank/DDBJ databases">
        <authorList>
            <person name="Varghese N."/>
            <person name="Submissions S."/>
        </authorList>
    </citation>
    <scope>NUCLEOTIDE SEQUENCE [LARGE SCALE GENOMIC DNA]</scope>
    <source>
        <strain evidence="4">DSM 22348</strain>
    </source>
</reference>
<dbReference type="Proteomes" id="UP000198407">
    <property type="component" value="Unassembled WGS sequence"/>
</dbReference>
<evidence type="ECO:0000313" key="4">
    <source>
        <dbReference type="Proteomes" id="UP000198407"/>
    </source>
</evidence>
<dbReference type="STRING" id="1215104.GCA_000730585_05251"/>
<keyword evidence="4" id="KW-1185">Reference proteome</keyword>
<evidence type="ECO:0000256" key="2">
    <source>
        <dbReference type="SAM" id="MobiDB-lite"/>
    </source>
</evidence>
<feature type="coiled-coil region" evidence="1">
    <location>
        <begin position="62"/>
        <end position="111"/>
    </location>
</feature>
<dbReference type="RefSeq" id="WP_042120986.1">
    <property type="nucleotide sequence ID" value="NZ_FZOL01000005.1"/>
</dbReference>
<proteinExistence type="predicted"/>
<accession>A0A239CSU3</accession>
<sequence length="399" mass="44604">MSQVIAQLASTVPSEDLLAQIDIAEVYEKFHNTFKRLDDFKRVRDEHEQRSFLGRLFNRGELKNAQLDAQEVQAEFSKTLAQLMVISSLQAQQLTEQQQQLSAQQTALDARAEELARQNTRLEQHQAVIKHQAANLRTYVTELLKVQGLTDDHGEQLISIANEVLETRDKLLANFDERMRRIQGVLDEQQQLVREVLDEQSNTFERAQAQLRQGIETAFEQRLAALDQRLLDTLEARHRAAVESTDRLSAEITSQAQQQEYRQADLNRQLSELREVLAEQEQTLRSERSERQQEQAERQTALDALHQAHSEAHERLARKQGRLLAGLCGLALAGAAAIGSMPLWLAPPAPAAVEVQQAPPATPAVEVQQAPAATPAVEAQQAPTATPAVEVQQAPQATS</sequence>
<keyword evidence="1" id="KW-0175">Coiled coil</keyword>
<dbReference type="OrthoDB" id="9157065at2"/>
<organism evidence="3 4">
    <name type="scientific">Pseudomonas japonica</name>
    <dbReference type="NCBI Taxonomy" id="256466"/>
    <lineage>
        <taxon>Bacteria</taxon>
        <taxon>Pseudomonadati</taxon>
        <taxon>Pseudomonadota</taxon>
        <taxon>Gammaproteobacteria</taxon>
        <taxon>Pseudomonadales</taxon>
        <taxon>Pseudomonadaceae</taxon>
        <taxon>Pseudomonas</taxon>
    </lineage>
</organism>
<feature type="coiled-coil region" evidence="1">
    <location>
        <begin position="256"/>
        <end position="299"/>
    </location>
</feature>
<feature type="compositionally biased region" description="Low complexity" evidence="2">
    <location>
        <begin position="356"/>
        <end position="390"/>
    </location>
</feature>
<gene>
    <name evidence="3" type="ORF">SAMN05444352_10517</name>
</gene>